<organism evidence="2 3">
    <name type="scientific">Geoalkalibacter halelectricus</name>
    <dbReference type="NCBI Taxonomy" id="2847045"/>
    <lineage>
        <taxon>Bacteria</taxon>
        <taxon>Pseudomonadati</taxon>
        <taxon>Thermodesulfobacteriota</taxon>
        <taxon>Desulfuromonadia</taxon>
        <taxon>Desulfuromonadales</taxon>
        <taxon>Geoalkalibacteraceae</taxon>
        <taxon>Geoalkalibacter</taxon>
    </lineage>
</organism>
<evidence type="ECO:0000313" key="3">
    <source>
        <dbReference type="Proteomes" id="UP001060414"/>
    </source>
</evidence>
<sequence>MNTYSSALPRQFRIRRAFLLPLGLLLGLTVLLLVICLLQGLRDGKVIILGAMLLPIGGLFVESLARRTEIDPEGVTVHKFLRRRRLPFVELTAVEATLVRKRAFLSLSSLDSFVIFSNAYENFPQLVQTLMTQVPDEVISADARKLAADPPTKSTDIISCWVAVALMVLILLVQLFSGG</sequence>
<feature type="transmembrane region" description="Helical" evidence="1">
    <location>
        <begin position="157"/>
        <end position="176"/>
    </location>
</feature>
<accession>A0ABY5ZKL1</accession>
<gene>
    <name evidence="2" type="ORF">L9S41_11635</name>
</gene>
<protein>
    <recommendedName>
        <fullName evidence="4">PH domain-containing protein</fullName>
    </recommendedName>
</protein>
<evidence type="ECO:0008006" key="4">
    <source>
        <dbReference type="Google" id="ProtNLM"/>
    </source>
</evidence>
<keyword evidence="1" id="KW-0812">Transmembrane</keyword>
<keyword evidence="1" id="KW-0472">Membrane</keyword>
<feature type="transmembrane region" description="Helical" evidence="1">
    <location>
        <begin position="18"/>
        <end position="40"/>
    </location>
</feature>
<dbReference type="RefSeq" id="WP_260746689.1">
    <property type="nucleotide sequence ID" value="NZ_CP092109.1"/>
</dbReference>
<reference evidence="2" key="1">
    <citation type="journal article" date="2022" name="Environ. Microbiol.">
        <title>Geoalkalibacter halelectricus SAP #1 sp. nov. possessing extracellular electron transfer and mineral#reducing capabilities from a haloalkaline environment.</title>
        <authorList>
            <person name="Yadav S."/>
            <person name="Singh R."/>
            <person name="Sundharam S.S."/>
            <person name="Chaudhary S."/>
            <person name="Krishnamurthi S."/>
            <person name="Patil S.A."/>
        </authorList>
    </citation>
    <scope>NUCLEOTIDE SEQUENCE</scope>
    <source>
        <strain evidence="2">SAP-1</strain>
    </source>
</reference>
<evidence type="ECO:0000313" key="2">
    <source>
        <dbReference type="EMBL" id="UWZ78340.1"/>
    </source>
</evidence>
<keyword evidence="3" id="KW-1185">Reference proteome</keyword>
<name>A0ABY5ZKL1_9BACT</name>
<feature type="transmembrane region" description="Helical" evidence="1">
    <location>
        <begin position="46"/>
        <end position="65"/>
    </location>
</feature>
<dbReference type="Proteomes" id="UP001060414">
    <property type="component" value="Chromosome"/>
</dbReference>
<proteinExistence type="predicted"/>
<keyword evidence="1" id="KW-1133">Transmembrane helix</keyword>
<dbReference type="EMBL" id="CP092109">
    <property type="protein sequence ID" value="UWZ78340.1"/>
    <property type="molecule type" value="Genomic_DNA"/>
</dbReference>
<evidence type="ECO:0000256" key="1">
    <source>
        <dbReference type="SAM" id="Phobius"/>
    </source>
</evidence>